<accession>A0A1G9XSA4</accession>
<dbReference type="STRING" id="349095.SAMN05660299_01904"/>
<dbReference type="AlphaFoldDB" id="A0A1G9XSA4"/>
<dbReference type="CDD" id="cd08185">
    <property type="entry name" value="Fe-ADH-like"/>
    <property type="match status" value="1"/>
</dbReference>
<dbReference type="Gene3D" id="1.20.1090.10">
    <property type="entry name" value="Dehydroquinate synthase-like - alpha domain"/>
    <property type="match status" value="1"/>
</dbReference>
<dbReference type="InterPro" id="IPR056798">
    <property type="entry name" value="ADH_Fe_C"/>
</dbReference>
<dbReference type="Gene3D" id="3.40.50.1970">
    <property type="match status" value="1"/>
</dbReference>
<organism evidence="4 5">
    <name type="scientific">Megasphaera paucivorans</name>
    <dbReference type="NCBI Taxonomy" id="349095"/>
    <lineage>
        <taxon>Bacteria</taxon>
        <taxon>Bacillati</taxon>
        <taxon>Bacillota</taxon>
        <taxon>Negativicutes</taxon>
        <taxon>Veillonellales</taxon>
        <taxon>Veillonellaceae</taxon>
        <taxon>Megasphaera</taxon>
    </lineage>
</organism>
<dbReference type="GO" id="GO:0046872">
    <property type="term" value="F:metal ion binding"/>
    <property type="evidence" value="ECO:0007669"/>
    <property type="project" value="InterPro"/>
</dbReference>
<dbReference type="EMBL" id="FNHQ01000019">
    <property type="protein sequence ID" value="SDM99391.1"/>
    <property type="molecule type" value="Genomic_DNA"/>
</dbReference>
<dbReference type="PANTHER" id="PTHR11496:SF104">
    <property type="entry name" value="3-DEOXY-ALPHA-D-MANNO-OCTULOSONATE 8-OXIDASE"/>
    <property type="match status" value="1"/>
</dbReference>
<dbReference type="InterPro" id="IPR001670">
    <property type="entry name" value="ADH_Fe/GldA"/>
</dbReference>
<dbReference type="OrthoDB" id="9804734at2"/>
<dbReference type="GO" id="GO:0004022">
    <property type="term" value="F:alcohol dehydrogenase (NAD+) activity"/>
    <property type="evidence" value="ECO:0007669"/>
    <property type="project" value="TreeGrafter"/>
</dbReference>
<gene>
    <name evidence="4" type="ORF">SAMN05660299_01904</name>
</gene>
<feature type="domain" description="Alcohol dehydrogenase iron-type/glycerol dehydrogenase GldA" evidence="2">
    <location>
        <begin position="8"/>
        <end position="181"/>
    </location>
</feature>
<proteinExistence type="predicted"/>
<dbReference type="InterPro" id="IPR039697">
    <property type="entry name" value="Alcohol_dehydrogenase_Fe"/>
</dbReference>
<keyword evidence="5" id="KW-1185">Reference proteome</keyword>
<dbReference type="FunFam" id="3.40.50.1970:FF:000003">
    <property type="entry name" value="Alcohol dehydrogenase, iron-containing"/>
    <property type="match status" value="1"/>
</dbReference>
<dbReference type="RefSeq" id="WP_091651089.1">
    <property type="nucleotide sequence ID" value="NZ_FNHQ01000019.1"/>
</dbReference>
<name>A0A1G9XSA4_9FIRM</name>
<dbReference type="SUPFAM" id="SSF56796">
    <property type="entry name" value="Dehydroquinate synthase-like"/>
    <property type="match status" value="1"/>
</dbReference>
<keyword evidence="1" id="KW-0560">Oxidoreductase</keyword>
<dbReference type="PANTHER" id="PTHR11496">
    <property type="entry name" value="ALCOHOL DEHYDROGENASE"/>
    <property type="match status" value="1"/>
</dbReference>
<evidence type="ECO:0000256" key="1">
    <source>
        <dbReference type="ARBA" id="ARBA00023002"/>
    </source>
</evidence>
<evidence type="ECO:0000259" key="3">
    <source>
        <dbReference type="Pfam" id="PF25137"/>
    </source>
</evidence>
<feature type="domain" description="Fe-containing alcohol dehydrogenase-like C-terminal" evidence="3">
    <location>
        <begin position="192"/>
        <end position="388"/>
    </location>
</feature>
<sequence>MNFKMFVPTKTLFGPGQLNHLHEQQLPGKKAMLITSNGKSVKVNGYLSRTEEQLHMSGIETILFDKVEANPLKSTVMAGGKAARDADCDFLVALGGGSCMDAAKGIAVVATNEGDLWDYITNGTGKSKPINNKPLPIVAITTTAGTGSETDMGGVITNPETKEKTPIKDELLFPVLAIVDPELMVSVPPHFTALQGFDALFHNIEGYISKKASLMSDMIALTAIEHISHNLPEAIRNGANIDAREKIAFGNYLGGIEMCVCSTSSQHSLEHALSAYHQELPHGAGLIMLSTSYFSWFITHHACDDRFIRLAQIMGMQEASHPSDFLTALTKLKQDCGVANLKMSDYGISPDEFPAMAENAKTSMGFLFQSDRLELTIDDCIKIYQKAYM</sequence>
<evidence type="ECO:0000313" key="4">
    <source>
        <dbReference type="EMBL" id="SDM99391.1"/>
    </source>
</evidence>
<reference evidence="4 5" key="1">
    <citation type="submission" date="2016-10" db="EMBL/GenBank/DDBJ databases">
        <authorList>
            <person name="de Groot N.N."/>
        </authorList>
    </citation>
    <scope>NUCLEOTIDE SEQUENCE [LARGE SCALE GENOMIC DNA]</scope>
    <source>
        <strain evidence="4 5">DSM 16981</strain>
    </source>
</reference>
<dbReference type="Pfam" id="PF00465">
    <property type="entry name" value="Fe-ADH"/>
    <property type="match status" value="1"/>
</dbReference>
<evidence type="ECO:0000259" key="2">
    <source>
        <dbReference type="Pfam" id="PF00465"/>
    </source>
</evidence>
<protein>
    <submittedName>
        <fullName evidence="4">Alcohol dehydrogenase</fullName>
    </submittedName>
</protein>
<dbReference type="Proteomes" id="UP000199309">
    <property type="component" value="Unassembled WGS sequence"/>
</dbReference>
<evidence type="ECO:0000313" key="5">
    <source>
        <dbReference type="Proteomes" id="UP000199309"/>
    </source>
</evidence>
<dbReference type="Pfam" id="PF25137">
    <property type="entry name" value="ADH_Fe_C"/>
    <property type="match status" value="1"/>
</dbReference>